<dbReference type="HAMAP" id="MF_01152">
    <property type="entry name" value="DnaJ"/>
    <property type="match status" value="1"/>
</dbReference>
<reference evidence="10" key="1">
    <citation type="submission" date="2020-05" db="EMBL/GenBank/DDBJ databases">
        <authorList>
            <person name="Chiriac C."/>
            <person name="Salcher M."/>
            <person name="Ghai R."/>
            <person name="Kavagutti S V."/>
        </authorList>
    </citation>
    <scope>NUCLEOTIDE SEQUENCE</scope>
</reference>
<dbReference type="PANTHER" id="PTHR43096:SF54">
    <property type="entry name" value="CHAPERONE PROTEIN DNAJ 1"/>
    <property type="match status" value="1"/>
</dbReference>
<dbReference type="SUPFAM" id="SSF49493">
    <property type="entry name" value="HSP40/DnaJ peptide-binding domain"/>
    <property type="match status" value="2"/>
</dbReference>
<dbReference type="SUPFAM" id="SSF57938">
    <property type="entry name" value="DnaJ/Hsp40 cysteine-rich domain"/>
    <property type="match status" value="1"/>
</dbReference>
<dbReference type="EMBL" id="CAFAAJ010000116">
    <property type="protein sequence ID" value="CAB4812879.1"/>
    <property type="molecule type" value="Genomic_DNA"/>
</dbReference>
<dbReference type="GO" id="GO:0042026">
    <property type="term" value="P:protein refolding"/>
    <property type="evidence" value="ECO:0007669"/>
    <property type="project" value="TreeGrafter"/>
</dbReference>
<dbReference type="InterPro" id="IPR001623">
    <property type="entry name" value="DnaJ_domain"/>
</dbReference>
<dbReference type="InterPro" id="IPR002939">
    <property type="entry name" value="DnaJ_C"/>
</dbReference>
<evidence type="ECO:0000256" key="6">
    <source>
        <dbReference type="ARBA" id="ARBA00023016"/>
    </source>
</evidence>
<name>A0A6J6YUK4_9ZZZZ</name>
<dbReference type="Pfam" id="PF00226">
    <property type="entry name" value="DnaJ"/>
    <property type="match status" value="1"/>
</dbReference>
<dbReference type="InterPro" id="IPR018253">
    <property type="entry name" value="DnaJ_domain_CS"/>
</dbReference>
<evidence type="ECO:0000259" key="9">
    <source>
        <dbReference type="PROSITE" id="PS51188"/>
    </source>
</evidence>
<keyword evidence="1" id="KW-0963">Cytoplasm</keyword>
<dbReference type="SUPFAM" id="SSF46565">
    <property type="entry name" value="Chaperone J-domain"/>
    <property type="match status" value="1"/>
</dbReference>
<dbReference type="PROSITE" id="PS50076">
    <property type="entry name" value="DNAJ_2"/>
    <property type="match status" value="1"/>
</dbReference>
<dbReference type="GO" id="GO:0031072">
    <property type="term" value="F:heat shock protein binding"/>
    <property type="evidence" value="ECO:0007669"/>
    <property type="project" value="InterPro"/>
</dbReference>
<dbReference type="Gene3D" id="2.10.230.10">
    <property type="entry name" value="Heat shock protein DnaJ, cysteine-rich domain"/>
    <property type="match status" value="1"/>
</dbReference>
<evidence type="ECO:0000256" key="2">
    <source>
        <dbReference type="ARBA" id="ARBA00022723"/>
    </source>
</evidence>
<dbReference type="PROSITE" id="PS00636">
    <property type="entry name" value="DNAJ_1"/>
    <property type="match status" value="1"/>
</dbReference>
<organism evidence="10">
    <name type="scientific">freshwater metagenome</name>
    <dbReference type="NCBI Taxonomy" id="449393"/>
    <lineage>
        <taxon>unclassified sequences</taxon>
        <taxon>metagenomes</taxon>
        <taxon>ecological metagenomes</taxon>
    </lineage>
</organism>
<dbReference type="PROSITE" id="PS51188">
    <property type="entry name" value="ZF_CR"/>
    <property type="match status" value="1"/>
</dbReference>
<keyword evidence="2" id="KW-0479">Metal-binding</keyword>
<keyword evidence="4" id="KW-0863">Zinc-finger</keyword>
<dbReference type="FunFam" id="2.60.260.20:FF:000013">
    <property type="entry name" value="DnaJ subfamily B member 11"/>
    <property type="match status" value="1"/>
</dbReference>
<dbReference type="InterPro" id="IPR012724">
    <property type="entry name" value="DnaJ"/>
</dbReference>
<feature type="domain" description="J" evidence="8">
    <location>
        <begin position="11"/>
        <end position="76"/>
    </location>
</feature>
<dbReference type="InterPro" id="IPR036869">
    <property type="entry name" value="J_dom_sf"/>
</dbReference>
<dbReference type="FunFam" id="2.10.230.10:FF:000002">
    <property type="entry name" value="Molecular chaperone DnaJ"/>
    <property type="match status" value="1"/>
</dbReference>
<gene>
    <name evidence="10" type="ORF">UFOPK3001_01671</name>
    <name evidence="11" type="ORF">UFOPK3954_00329</name>
</gene>
<dbReference type="Pfam" id="PF00684">
    <property type="entry name" value="DnaJ_CXXCXGXG"/>
    <property type="match status" value="1"/>
</dbReference>
<dbReference type="Pfam" id="PF01556">
    <property type="entry name" value="DnaJ_C"/>
    <property type="match status" value="1"/>
</dbReference>
<dbReference type="NCBIfam" id="NF008035">
    <property type="entry name" value="PRK10767.1"/>
    <property type="match status" value="1"/>
</dbReference>
<dbReference type="GO" id="GO:0008270">
    <property type="term" value="F:zinc ion binding"/>
    <property type="evidence" value="ECO:0007669"/>
    <property type="project" value="UniProtKB-KW"/>
</dbReference>
<dbReference type="AlphaFoldDB" id="A0A6J6YUK4"/>
<proteinExistence type="inferred from homology"/>
<dbReference type="Gene3D" id="2.60.260.20">
    <property type="entry name" value="Urease metallochaperone UreE, N-terminal domain"/>
    <property type="match status" value="2"/>
</dbReference>
<dbReference type="InterPro" id="IPR008971">
    <property type="entry name" value="HSP40/DnaJ_pept-bd"/>
</dbReference>
<dbReference type="PRINTS" id="PR00625">
    <property type="entry name" value="JDOMAIN"/>
</dbReference>
<dbReference type="GO" id="GO:0051082">
    <property type="term" value="F:unfolded protein binding"/>
    <property type="evidence" value="ECO:0007669"/>
    <property type="project" value="InterPro"/>
</dbReference>
<sequence length="390" mass="40843">MASQREWFEKNYYEVLGVPESAPQKDITKAYRKLARQYHPDANPGNSSAEDRFKDISAAYEVLGDEAKRKEYDEVRRLGPMGGGFGGPGGGAPGGFRFDVGGSDMGDLLGNMFGGGSPGRGRSGRGGAGVGPQRGADLEASLTLDFVDAAHGITTSLHLTTDAQCSTCNGSGAKPGSKVNTCGVCRGRGAVDDNQGFFAFSSPCRACNGNGAIVESPCGTCRGSGVEKRPREVKVRIPAGVTDGQRIRLKERGGPGRKGGPAGDLLVECHVRVHPVFGRDGDNLTVRIPVTLAELALGSEVEVPTLEGQRVVLRLRGGTQTGSRHRIKGRGIENGKHHGDLIVTVDVVVPKHVSDAQREALEAFEAASTGSPRQALFDLLGSPQSGGAGR</sequence>
<evidence type="ECO:0000256" key="4">
    <source>
        <dbReference type="ARBA" id="ARBA00022771"/>
    </source>
</evidence>
<dbReference type="GO" id="GO:0005737">
    <property type="term" value="C:cytoplasm"/>
    <property type="evidence" value="ECO:0007669"/>
    <property type="project" value="TreeGrafter"/>
</dbReference>
<dbReference type="PANTHER" id="PTHR43096">
    <property type="entry name" value="DNAJ HOMOLOG 1, MITOCHONDRIAL-RELATED"/>
    <property type="match status" value="1"/>
</dbReference>
<dbReference type="InterPro" id="IPR001305">
    <property type="entry name" value="HSP_DnaJ_Cys-rich_dom"/>
</dbReference>
<dbReference type="EMBL" id="CAFBON010000020">
    <property type="protein sequence ID" value="CAB4977489.1"/>
    <property type="molecule type" value="Genomic_DNA"/>
</dbReference>
<keyword evidence="3" id="KW-0677">Repeat</keyword>
<dbReference type="Gene3D" id="1.10.287.110">
    <property type="entry name" value="DnaJ domain"/>
    <property type="match status" value="1"/>
</dbReference>
<evidence type="ECO:0000313" key="11">
    <source>
        <dbReference type="EMBL" id="CAB4977489.1"/>
    </source>
</evidence>
<evidence type="ECO:0000256" key="1">
    <source>
        <dbReference type="ARBA" id="ARBA00022490"/>
    </source>
</evidence>
<protein>
    <submittedName>
        <fullName evidence="10">Unannotated protein</fullName>
    </submittedName>
</protein>
<dbReference type="CDD" id="cd06257">
    <property type="entry name" value="DnaJ"/>
    <property type="match status" value="1"/>
</dbReference>
<dbReference type="CDD" id="cd10747">
    <property type="entry name" value="DnaJ_C"/>
    <property type="match status" value="1"/>
</dbReference>
<dbReference type="InterPro" id="IPR036410">
    <property type="entry name" value="HSP_DnaJ_Cys-rich_dom_sf"/>
</dbReference>
<evidence type="ECO:0000256" key="3">
    <source>
        <dbReference type="ARBA" id="ARBA00022737"/>
    </source>
</evidence>
<evidence type="ECO:0000256" key="5">
    <source>
        <dbReference type="ARBA" id="ARBA00022833"/>
    </source>
</evidence>
<keyword evidence="6" id="KW-0346">Stress response</keyword>
<evidence type="ECO:0000259" key="8">
    <source>
        <dbReference type="PROSITE" id="PS50076"/>
    </source>
</evidence>
<dbReference type="GO" id="GO:0005524">
    <property type="term" value="F:ATP binding"/>
    <property type="evidence" value="ECO:0007669"/>
    <property type="project" value="InterPro"/>
</dbReference>
<dbReference type="SMART" id="SM00271">
    <property type="entry name" value="DnaJ"/>
    <property type="match status" value="1"/>
</dbReference>
<keyword evidence="5" id="KW-0862">Zinc</keyword>
<feature type="domain" description="CR-type" evidence="9">
    <location>
        <begin position="152"/>
        <end position="230"/>
    </location>
</feature>
<evidence type="ECO:0000313" key="10">
    <source>
        <dbReference type="EMBL" id="CAB4812879.1"/>
    </source>
</evidence>
<evidence type="ECO:0000256" key="7">
    <source>
        <dbReference type="ARBA" id="ARBA00023186"/>
    </source>
</evidence>
<keyword evidence="7" id="KW-0143">Chaperone</keyword>
<accession>A0A6J6YUK4</accession>
<dbReference type="GO" id="GO:0009408">
    <property type="term" value="P:response to heat"/>
    <property type="evidence" value="ECO:0007669"/>
    <property type="project" value="InterPro"/>
</dbReference>
<dbReference type="CDD" id="cd10719">
    <property type="entry name" value="DnaJ_zf"/>
    <property type="match status" value="1"/>
</dbReference>